<protein>
    <recommendedName>
        <fullName evidence="4">HTH tetR-type domain-containing protein</fullName>
    </recommendedName>
</protein>
<evidence type="ECO:0000256" key="2">
    <source>
        <dbReference type="ARBA" id="ARBA00023125"/>
    </source>
</evidence>
<dbReference type="PANTHER" id="PTHR30055">
    <property type="entry name" value="HTH-TYPE TRANSCRIPTIONAL REGULATOR RUTR"/>
    <property type="match status" value="1"/>
</dbReference>
<evidence type="ECO:0000256" key="1">
    <source>
        <dbReference type="ARBA" id="ARBA00023015"/>
    </source>
</evidence>
<dbReference type="InterPro" id="IPR009057">
    <property type="entry name" value="Homeodomain-like_sf"/>
</dbReference>
<feature type="domain" description="HTH tetR-type" evidence="4">
    <location>
        <begin position="4"/>
        <end position="64"/>
    </location>
</feature>
<dbReference type="SUPFAM" id="SSF46689">
    <property type="entry name" value="Homeodomain-like"/>
    <property type="match status" value="1"/>
</dbReference>
<name>A0A645G0H9_9ZZZZ</name>
<sequence>MTKENKREQILLALEQLLPGRRFHEITLEEVAREAQVGKGTIYLYFKDKDALFAEMTFWRLECLRQELEKLISQEEKNEDFDLPFDRILSLIEEFLQRHLSWFGARAELAAHVSRLSPEQCDHGMALRQELTATLARVLEKTLHCPEEQAVNHAHMLLWLVFGRAHARICGQPAIPDAAALREFFRRGAGLD</sequence>
<dbReference type="EMBL" id="VSSQ01064786">
    <property type="protein sequence ID" value="MPN17614.1"/>
    <property type="molecule type" value="Genomic_DNA"/>
</dbReference>
<dbReference type="GO" id="GO:0003700">
    <property type="term" value="F:DNA-binding transcription factor activity"/>
    <property type="evidence" value="ECO:0007669"/>
    <property type="project" value="TreeGrafter"/>
</dbReference>
<keyword evidence="3" id="KW-0804">Transcription</keyword>
<keyword evidence="1" id="KW-0805">Transcription regulation</keyword>
<gene>
    <name evidence="5" type="ORF">SDC9_164969</name>
</gene>
<evidence type="ECO:0000259" key="4">
    <source>
        <dbReference type="PROSITE" id="PS50977"/>
    </source>
</evidence>
<comment type="caution">
    <text evidence="5">The sequence shown here is derived from an EMBL/GenBank/DDBJ whole genome shotgun (WGS) entry which is preliminary data.</text>
</comment>
<dbReference type="InterPro" id="IPR001647">
    <property type="entry name" value="HTH_TetR"/>
</dbReference>
<dbReference type="AlphaFoldDB" id="A0A645G0H9"/>
<organism evidence="5">
    <name type="scientific">bioreactor metagenome</name>
    <dbReference type="NCBI Taxonomy" id="1076179"/>
    <lineage>
        <taxon>unclassified sequences</taxon>
        <taxon>metagenomes</taxon>
        <taxon>ecological metagenomes</taxon>
    </lineage>
</organism>
<dbReference type="Gene3D" id="1.10.357.10">
    <property type="entry name" value="Tetracycline Repressor, domain 2"/>
    <property type="match status" value="1"/>
</dbReference>
<reference evidence="5" key="1">
    <citation type="submission" date="2019-08" db="EMBL/GenBank/DDBJ databases">
        <authorList>
            <person name="Kucharzyk K."/>
            <person name="Murdoch R.W."/>
            <person name="Higgins S."/>
            <person name="Loffler F."/>
        </authorList>
    </citation>
    <scope>NUCLEOTIDE SEQUENCE</scope>
</reference>
<proteinExistence type="predicted"/>
<evidence type="ECO:0000256" key="3">
    <source>
        <dbReference type="ARBA" id="ARBA00023163"/>
    </source>
</evidence>
<keyword evidence="2" id="KW-0238">DNA-binding</keyword>
<dbReference type="Pfam" id="PF00440">
    <property type="entry name" value="TetR_N"/>
    <property type="match status" value="1"/>
</dbReference>
<dbReference type="InterPro" id="IPR050109">
    <property type="entry name" value="HTH-type_TetR-like_transc_reg"/>
</dbReference>
<dbReference type="PROSITE" id="PS50977">
    <property type="entry name" value="HTH_TETR_2"/>
    <property type="match status" value="1"/>
</dbReference>
<evidence type="ECO:0000313" key="5">
    <source>
        <dbReference type="EMBL" id="MPN17614.1"/>
    </source>
</evidence>
<dbReference type="GO" id="GO:0000976">
    <property type="term" value="F:transcription cis-regulatory region binding"/>
    <property type="evidence" value="ECO:0007669"/>
    <property type="project" value="TreeGrafter"/>
</dbReference>
<accession>A0A645G0H9</accession>
<dbReference type="PANTHER" id="PTHR30055:SF234">
    <property type="entry name" value="HTH-TYPE TRANSCRIPTIONAL REGULATOR BETI"/>
    <property type="match status" value="1"/>
</dbReference>